<proteinExistence type="predicted"/>
<evidence type="ECO:0000313" key="1">
    <source>
        <dbReference type="EMBL" id="JAH58157.1"/>
    </source>
</evidence>
<protein>
    <submittedName>
        <fullName evidence="1">Uncharacterized protein</fullName>
    </submittedName>
</protein>
<organism evidence="1">
    <name type="scientific">Anguilla anguilla</name>
    <name type="common">European freshwater eel</name>
    <name type="synonym">Muraena anguilla</name>
    <dbReference type="NCBI Taxonomy" id="7936"/>
    <lineage>
        <taxon>Eukaryota</taxon>
        <taxon>Metazoa</taxon>
        <taxon>Chordata</taxon>
        <taxon>Craniata</taxon>
        <taxon>Vertebrata</taxon>
        <taxon>Euteleostomi</taxon>
        <taxon>Actinopterygii</taxon>
        <taxon>Neopterygii</taxon>
        <taxon>Teleostei</taxon>
        <taxon>Anguilliformes</taxon>
        <taxon>Anguillidae</taxon>
        <taxon>Anguilla</taxon>
    </lineage>
</organism>
<reference evidence="1" key="2">
    <citation type="journal article" date="2015" name="Fish Shellfish Immunol.">
        <title>Early steps in the European eel (Anguilla anguilla)-Vibrio vulnificus interaction in the gills: Role of the RtxA13 toxin.</title>
        <authorList>
            <person name="Callol A."/>
            <person name="Pajuelo D."/>
            <person name="Ebbesson L."/>
            <person name="Teles M."/>
            <person name="MacKenzie S."/>
            <person name="Amaro C."/>
        </authorList>
    </citation>
    <scope>NUCLEOTIDE SEQUENCE</scope>
</reference>
<dbReference type="AlphaFoldDB" id="A0A0E9TXF7"/>
<reference evidence="1" key="1">
    <citation type="submission" date="2014-11" db="EMBL/GenBank/DDBJ databases">
        <authorList>
            <person name="Amaro Gonzalez C."/>
        </authorList>
    </citation>
    <scope>NUCLEOTIDE SEQUENCE</scope>
</reference>
<sequence length="35" mass="4186">MIQPGNFRRRNKMRLKNLKEKIAIDKNIKCNDQGN</sequence>
<dbReference type="EMBL" id="GBXM01050420">
    <property type="protein sequence ID" value="JAH58157.1"/>
    <property type="molecule type" value="Transcribed_RNA"/>
</dbReference>
<name>A0A0E9TXF7_ANGAN</name>
<accession>A0A0E9TXF7</accession>